<feature type="domain" description="HTH gntR-type" evidence="4">
    <location>
        <begin position="8"/>
        <end position="76"/>
    </location>
</feature>
<dbReference type="PANTHER" id="PTHR43537:SF5">
    <property type="entry name" value="UXU OPERON TRANSCRIPTIONAL REGULATOR"/>
    <property type="match status" value="1"/>
</dbReference>
<dbReference type="Pfam" id="PF00392">
    <property type="entry name" value="GntR"/>
    <property type="match status" value="1"/>
</dbReference>
<protein>
    <submittedName>
        <fullName evidence="5">GntR domain protein</fullName>
    </submittedName>
</protein>
<evidence type="ECO:0000256" key="3">
    <source>
        <dbReference type="ARBA" id="ARBA00023163"/>
    </source>
</evidence>
<dbReference type="CDD" id="cd07377">
    <property type="entry name" value="WHTH_GntR"/>
    <property type="match status" value="1"/>
</dbReference>
<dbReference type="SUPFAM" id="SSF46785">
    <property type="entry name" value="Winged helix' DNA-binding domain"/>
    <property type="match status" value="1"/>
</dbReference>
<sequence>MFKPIKQKRVYEEVLEQIKNLVKQGVLKPGDRLISERELAEQLQVSRASIREAFSALDMMGILESKPGEGTFIRQEPLDSMIKPLALMMTLYQNNSLEVLEIRAILEAGSAALAARRVTPEGLDKIKAALDEMEQDVLSGAIGELPDAAFHLAVVEAADNQVLLRLMNTVSDLIVETMRHSREKLFETPGNKLKLLQQHKEIYRAIAERDSEEAREAMRAHLRFVRKEITTYEEEREENSI</sequence>
<dbReference type="Proteomes" id="UP000006443">
    <property type="component" value="Unassembled WGS sequence"/>
</dbReference>
<organism evidence="5 6">
    <name type="scientific">Dethiobacter alkaliphilus AHT 1</name>
    <dbReference type="NCBI Taxonomy" id="555088"/>
    <lineage>
        <taxon>Bacteria</taxon>
        <taxon>Bacillati</taxon>
        <taxon>Bacillota</taxon>
        <taxon>Dethiobacteria</taxon>
        <taxon>Dethiobacterales</taxon>
        <taxon>Dethiobacteraceae</taxon>
        <taxon>Dethiobacter</taxon>
    </lineage>
</organism>
<dbReference type="EMBL" id="ACJM01000008">
    <property type="protein sequence ID" value="EEG77389.1"/>
    <property type="molecule type" value="Genomic_DNA"/>
</dbReference>
<evidence type="ECO:0000313" key="5">
    <source>
        <dbReference type="EMBL" id="EEG77389.1"/>
    </source>
</evidence>
<dbReference type="InterPro" id="IPR000524">
    <property type="entry name" value="Tscrpt_reg_HTH_GntR"/>
</dbReference>
<dbReference type="GO" id="GO:0003677">
    <property type="term" value="F:DNA binding"/>
    <property type="evidence" value="ECO:0007669"/>
    <property type="project" value="UniProtKB-KW"/>
</dbReference>
<evidence type="ECO:0000256" key="2">
    <source>
        <dbReference type="ARBA" id="ARBA00023125"/>
    </source>
</evidence>
<accession>C0GH87</accession>
<dbReference type="SMART" id="SM00895">
    <property type="entry name" value="FCD"/>
    <property type="match status" value="1"/>
</dbReference>
<dbReference type="OrthoDB" id="9799482at2"/>
<gene>
    <name evidence="5" type="ORF">DealDRAFT_1846</name>
</gene>
<keyword evidence="3" id="KW-0804">Transcription</keyword>
<proteinExistence type="predicted"/>
<dbReference type="PRINTS" id="PR00035">
    <property type="entry name" value="HTHGNTR"/>
</dbReference>
<dbReference type="SMART" id="SM00345">
    <property type="entry name" value="HTH_GNTR"/>
    <property type="match status" value="1"/>
</dbReference>
<evidence type="ECO:0000313" key="6">
    <source>
        <dbReference type="Proteomes" id="UP000006443"/>
    </source>
</evidence>
<evidence type="ECO:0000259" key="4">
    <source>
        <dbReference type="PROSITE" id="PS50949"/>
    </source>
</evidence>
<dbReference type="STRING" id="555088.DealDRAFT_1846"/>
<dbReference type="InterPro" id="IPR011711">
    <property type="entry name" value="GntR_C"/>
</dbReference>
<dbReference type="InterPro" id="IPR008920">
    <property type="entry name" value="TF_FadR/GntR_C"/>
</dbReference>
<keyword evidence="2" id="KW-0238">DNA-binding</keyword>
<dbReference type="Gene3D" id="1.20.120.530">
    <property type="entry name" value="GntR ligand-binding domain-like"/>
    <property type="match status" value="1"/>
</dbReference>
<reference evidence="5 6" key="1">
    <citation type="submission" date="2009-02" db="EMBL/GenBank/DDBJ databases">
        <title>Sequencing of the draft genome and assembly of Dethiobacter alkaliphilus AHT 1.</title>
        <authorList>
            <consortium name="US DOE Joint Genome Institute (JGI-PGF)"/>
            <person name="Lucas S."/>
            <person name="Copeland A."/>
            <person name="Lapidus A."/>
            <person name="Glavina del Rio T."/>
            <person name="Dalin E."/>
            <person name="Tice H."/>
            <person name="Bruce D."/>
            <person name="Goodwin L."/>
            <person name="Pitluck S."/>
            <person name="Larimer F."/>
            <person name="Land M.L."/>
            <person name="Hauser L."/>
            <person name="Muyzer G."/>
        </authorList>
    </citation>
    <scope>NUCLEOTIDE SEQUENCE [LARGE SCALE GENOMIC DNA]</scope>
    <source>
        <strain evidence="5 6">AHT 1</strain>
    </source>
</reference>
<dbReference type="InterPro" id="IPR036390">
    <property type="entry name" value="WH_DNA-bd_sf"/>
</dbReference>
<dbReference type="eggNOG" id="COG2186">
    <property type="taxonomic scope" value="Bacteria"/>
</dbReference>
<dbReference type="AlphaFoldDB" id="C0GH87"/>
<keyword evidence="6" id="KW-1185">Reference proteome</keyword>
<keyword evidence="1" id="KW-0805">Transcription regulation</keyword>
<dbReference type="RefSeq" id="WP_008516787.1">
    <property type="nucleotide sequence ID" value="NZ_ACJM01000008.1"/>
</dbReference>
<evidence type="ECO:0000256" key="1">
    <source>
        <dbReference type="ARBA" id="ARBA00023015"/>
    </source>
</evidence>
<name>C0GH87_DETAL</name>
<dbReference type="Pfam" id="PF07729">
    <property type="entry name" value="FCD"/>
    <property type="match status" value="1"/>
</dbReference>
<dbReference type="PANTHER" id="PTHR43537">
    <property type="entry name" value="TRANSCRIPTIONAL REGULATOR, GNTR FAMILY"/>
    <property type="match status" value="1"/>
</dbReference>
<dbReference type="GO" id="GO:0003700">
    <property type="term" value="F:DNA-binding transcription factor activity"/>
    <property type="evidence" value="ECO:0007669"/>
    <property type="project" value="InterPro"/>
</dbReference>
<comment type="caution">
    <text evidence="5">The sequence shown here is derived from an EMBL/GenBank/DDBJ whole genome shotgun (WGS) entry which is preliminary data.</text>
</comment>
<dbReference type="Gene3D" id="1.10.10.10">
    <property type="entry name" value="Winged helix-like DNA-binding domain superfamily/Winged helix DNA-binding domain"/>
    <property type="match status" value="1"/>
</dbReference>
<dbReference type="PROSITE" id="PS50949">
    <property type="entry name" value="HTH_GNTR"/>
    <property type="match status" value="1"/>
</dbReference>
<dbReference type="SUPFAM" id="SSF48008">
    <property type="entry name" value="GntR ligand-binding domain-like"/>
    <property type="match status" value="1"/>
</dbReference>
<dbReference type="InterPro" id="IPR036388">
    <property type="entry name" value="WH-like_DNA-bd_sf"/>
</dbReference>